<dbReference type="RefSeq" id="WP_087131096.1">
    <property type="nucleotide sequence ID" value="NZ_FCOE02000004.1"/>
</dbReference>
<evidence type="ECO:0000313" key="3">
    <source>
        <dbReference type="EMBL" id="SAK50367.1"/>
    </source>
</evidence>
<dbReference type="Gene3D" id="3.40.50.2000">
    <property type="entry name" value="Glycogen Phosphorylase B"/>
    <property type="match status" value="2"/>
</dbReference>
<name>A0A157ZZQ6_9BURK</name>
<dbReference type="GO" id="GO:0016757">
    <property type="term" value="F:glycosyltransferase activity"/>
    <property type="evidence" value="ECO:0007669"/>
    <property type="project" value="InterPro"/>
</dbReference>
<dbReference type="Proteomes" id="UP000054911">
    <property type="component" value="Unassembled WGS sequence"/>
</dbReference>
<dbReference type="CDD" id="cd03801">
    <property type="entry name" value="GT4_PimA-like"/>
    <property type="match status" value="1"/>
</dbReference>
<accession>A0A157ZZQ6</accession>
<sequence length="379" mass="41499">MNRVRFSMKGNVSKRCAVQVLHVGPNKSAKGGIASVLNGYAENRSLFEAQNYDVHFSATCGHQGAVGIFQYLSAWWRVVRESATRQTDIVHIHTSIKGSLLRKWLLAATCIGLRQRYVVHIHSGAIAHFVDDLPGPARIAVSWMLRHASQVICLSREVHAWLMRRHMCESGKFQLIYNGIADMSSVEATRPPLSGPPVMLFLGRLSEAKGLAVLLEAAEALRNQGHSFRLLLGGDGDVRTLTTDIDRRGLSGVAEYLGWVSGDSKAHLLATADIFLLPSRSEGFPVSIVEAMASGIAIVSTTIPGVVDAITHEQEGLLVPPDDADALTDAIRTLICEPALRGRLGAAARQRFLDQFTIQRTVEKLARTYQQVMDDSFPK</sequence>
<dbReference type="AlphaFoldDB" id="A0A157ZZQ6"/>
<dbReference type="PANTHER" id="PTHR12526">
    <property type="entry name" value="GLYCOSYLTRANSFERASE"/>
    <property type="match status" value="1"/>
</dbReference>
<feature type="domain" description="Glycosyltransferase subfamily 4-like N-terminal" evidence="2">
    <location>
        <begin position="68"/>
        <end position="180"/>
    </location>
</feature>
<evidence type="ECO:0000259" key="1">
    <source>
        <dbReference type="Pfam" id="PF00534"/>
    </source>
</evidence>
<comment type="caution">
    <text evidence="3">The sequence shown here is derived from an EMBL/GenBank/DDBJ whole genome shotgun (WGS) entry which is preliminary data.</text>
</comment>
<dbReference type="EMBL" id="FCOE02000004">
    <property type="protein sequence ID" value="SAK50367.1"/>
    <property type="molecule type" value="Genomic_DNA"/>
</dbReference>
<keyword evidence="4" id="KW-1185">Reference proteome</keyword>
<dbReference type="InterPro" id="IPR028098">
    <property type="entry name" value="Glyco_trans_4-like_N"/>
</dbReference>
<evidence type="ECO:0000313" key="4">
    <source>
        <dbReference type="Proteomes" id="UP000054911"/>
    </source>
</evidence>
<dbReference type="Pfam" id="PF13439">
    <property type="entry name" value="Glyco_transf_4"/>
    <property type="match status" value="1"/>
</dbReference>
<proteinExistence type="predicted"/>
<dbReference type="PANTHER" id="PTHR12526:SF631">
    <property type="entry name" value="BLL6306 PROTEIN"/>
    <property type="match status" value="1"/>
</dbReference>
<reference evidence="3" key="1">
    <citation type="submission" date="2016-01" db="EMBL/GenBank/DDBJ databases">
        <authorList>
            <person name="Peeters C."/>
        </authorList>
    </citation>
    <scope>NUCLEOTIDE SEQUENCE [LARGE SCALE GENOMIC DNA]</scope>
    <source>
        <strain evidence="3">LMG 29323</strain>
    </source>
</reference>
<dbReference type="SUPFAM" id="SSF53756">
    <property type="entry name" value="UDP-Glycosyltransferase/glycogen phosphorylase"/>
    <property type="match status" value="1"/>
</dbReference>
<dbReference type="InterPro" id="IPR001296">
    <property type="entry name" value="Glyco_trans_1"/>
</dbReference>
<feature type="domain" description="Glycosyl transferase family 1" evidence="1">
    <location>
        <begin position="194"/>
        <end position="351"/>
    </location>
</feature>
<gene>
    <name evidence="3" type="ORF">AWB80_01430</name>
</gene>
<dbReference type="STRING" id="1777141.AWB80_01430"/>
<dbReference type="OrthoDB" id="484631at2"/>
<organism evidence="3 4">
    <name type="scientific">Caballeronia pedi</name>
    <dbReference type="NCBI Taxonomy" id="1777141"/>
    <lineage>
        <taxon>Bacteria</taxon>
        <taxon>Pseudomonadati</taxon>
        <taxon>Pseudomonadota</taxon>
        <taxon>Betaproteobacteria</taxon>
        <taxon>Burkholderiales</taxon>
        <taxon>Burkholderiaceae</taxon>
        <taxon>Caballeronia</taxon>
    </lineage>
</organism>
<keyword evidence="3" id="KW-0808">Transferase</keyword>
<protein>
    <submittedName>
        <fullName evidence="3">Group 1 glycosyl transferase</fullName>
    </submittedName>
</protein>
<dbReference type="Pfam" id="PF00534">
    <property type="entry name" value="Glycos_transf_1"/>
    <property type="match status" value="1"/>
</dbReference>
<evidence type="ECO:0000259" key="2">
    <source>
        <dbReference type="Pfam" id="PF13439"/>
    </source>
</evidence>